<sequence length="242" mass="26309">MGTSIPILEAQQSLTSAATMPRPPGGFVRTLLWKNFLLKRKHPVKWLFEVLLPVLLILALGIMKMQMEVTFFDAGWTEWRGRSDILFENQKPASPLVRSETTMSGFLVQIAAERVKGFRDESMPPVNPICRAAATAGNVSMDPTSPFAFPAAACLDVLPSKIAIVPDNAFTRQYFVATLSQWYPRVQVGAAEAVPALADSVTFFASDAALEAYILDPRYGVAVDTPPLAAAIVFATTPSTFG</sequence>
<gene>
    <name evidence="2" type="ORF">As57867_005918</name>
</gene>
<dbReference type="AlphaFoldDB" id="A0A6A4Z6C4"/>
<protein>
    <submittedName>
        <fullName evidence="2">Uncharacterized protein</fullName>
    </submittedName>
</protein>
<keyword evidence="1" id="KW-0812">Transmembrane</keyword>
<accession>A0A6A4Z6C4</accession>
<proteinExistence type="predicted"/>
<evidence type="ECO:0000256" key="1">
    <source>
        <dbReference type="SAM" id="Phobius"/>
    </source>
</evidence>
<comment type="caution">
    <text evidence="2">The sequence shown here is derived from an EMBL/GenBank/DDBJ whole genome shotgun (WGS) entry which is preliminary data.</text>
</comment>
<keyword evidence="1" id="KW-1133">Transmembrane helix</keyword>
<dbReference type="EMBL" id="VJMH01002268">
    <property type="protein sequence ID" value="KAF0709413.1"/>
    <property type="molecule type" value="Genomic_DNA"/>
</dbReference>
<feature type="transmembrane region" description="Helical" evidence="1">
    <location>
        <begin position="46"/>
        <end position="63"/>
    </location>
</feature>
<name>A0A6A4Z6C4_9STRA</name>
<keyword evidence="1" id="KW-0472">Membrane</keyword>
<dbReference type="OrthoDB" id="163081at2759"/>
<evidence type="ECO:0000313" key="2">
    <source>
        <dbReference type="EMBL" id="KAF0709413.1"/>
    </source>
</evidence>
<reference evidence="2" key="1">
    <citation type="submission" date="2019-06" db="EMBL/GenBank/DDBJ databases">
        <title>Genomics analysis of Aphanomyces spp. identifies a new class of oomycete effector associated with host adaptation.</title>
        <authorList>
            <person name="Gaulin E."/>
        </authorList>
    </citation>
    <scope>NUCLEOTIDE SEQUENCE</scope>
    <source>
        <strain evidence="2">CBS 578.67</strain>
    </source>
</reference>
<organism evidence="2">
    <name type="scientific">Aphanomyces stellatus</name>
    <dbReference type="NCBI Taxonomy" id="120398"/>
    <lineage>
        <taxon>Eukaryota</taxon>
        <taxon>Sar</taxon>
        <taxon>Stramenopiles</taxon>
        <taxon>Oomycota</taxon>
        <taxon>Saprolegniomycetes</taxon>
        <taxon>Saprolegniales</taxon>
        <taxon>Verrucalvaceae</taxon>
        <taxon>Aphanomyces</taxon>
    </lineage>
</organism>
<feature type="non-terminal residue" evidence="2">
    <location>
        <position position="242"/>
    </location>
</feature>